<keyword evidence="1" id="KW-0611">Plant defense</keyword>
<evidence type="ECO:0000313" key="5">
    <source>
        <dbReference type="Proteomes" id="UP000593579"/>
    </source>
</evidence>
<evidence type="ECO:0000313" key="4">
    <source>
        <dbReference type="EMBL" id="MBA0754920.1"/>
    </source>
</evidence>
<sequence length="215" mass="24753">MRIGKFGTWPIPRSLRIKKSVDAWKQLFEDVESLALNDVVGHPNLVPSLDLRFRNLTSLDLYLCGSMQCLIDASKQQVPMIAFSNLRKLSLSYMFDLEEMCNVPQPQGFLQKLEEVKVESCYNMQVLFPIVELMSIEQEGHSRHLSLQSLKIVEIERCSNLKYMFPMFVANSLGQLHTLKIKSCSQLEEIIQDSQVPNMRLQSLKEVKVEKCDNL</sequence>
<dbReference type="InterPro" id="IPR050905">
    <property type="entry name" value="Plant_NBS-LRR"/>
</dbReference>
<dbReference type="Proteomes" id="UP000593579">
    <property type="component" value="Unassembled WGS sequence"/>
</dbReference>
<protein>
    <recommendedName>
        <fullName evidence="2">Disease resistance protein At4g27190-like leucine-rich repeats domain-containing protein</fullName>
    </recommendedName>
</protein>
<proteinExistence type="predicted"/>
<feature type="domain" description="Disease resistance protein At4g27190-like leucine-rich repeats" evidence="2">
    <location>
        <begin position="25"/>
        <end position="131"/>
    </location>
</feature>
<dbReference type="SUPFAM" id="SSF52047">
    <property type="entry name" value="RNI-like"/>
    <property type="match status" value="1"/>
</dbReference>
<feature type="domain" description="Disease resistance protein At4g27190-like leucine-rich repeats" evidence="2">
    <location>
        <begin position="133"/>
        <end position="184"/>
    </location>
</feature>
<gene>
    <name evidence="3" type="ORF">Gogos_018317</name>
    <name evidence="4" type="ORF">Gogos_020632</name>
</gene>
<dbReference type="EMBL" id="JABEZY010265841">
    <property type="protein sequence ID" value="MBA0754920.1"/>
    <property type="molecule type" value="Genomic_DNA"/>
</dbReference>
<organism evidence="3 5">
    <name type="scientific">Gossypium gossypioides</name>
    <name type="common">Mexican cotton</name>
    <name type="synonym">Selera gossypioides</name>
    <dbReference type="NCBI Taxonomy" id="34282"/>
    <lineage>
        <taxon>Eukaryota</taxon>
        <taxon>Viridiplantae</taxon>
        <taxon>Streptophyta</taxon>
        <taxon>Embryophyta</taxon>
        <taxon>Tracheophyta</taxon>
        <taxon>Spermatophyta</taxon>
        <taxon>Magnoliopsida</taxon>
        <taxon>eudicotyledons</taxon>
        <taxon>Gunneridae</taxon>
        <taxon>Pentapetalae</taxon>
        <taxon>rosids</taxon>
        <taxon>malvids</taxon>
        <taxon>Malvales</taxon>
        <taxon>Malvaceae</taxon>
        <taxon>Malvoideae</taxon>
        <taxon>Gossypium</taxon>
    </lineage>
</organism>
<dbReference type="InterPro" id="IPR057135">
    <property type="entry name" value="At4g27190-like_LRR"/>
</dbReference>
<evidence type="ECO:0000259" key="2">
    <source>
        <dbReference type="Pfam" id="PF23247"/>
    </source>
</evidence>
<dbReference type="AlphaFoldDB" id="A0A7J9BDL1"/>
<evidence type="ECO:0000256" key="1">
    <source>
        <dbReference type="ARBA" id="ARBA00022821"/>
    </source>
</evidence>
<dbReference type="PANTHER" id="PTHR33463">
    <property type="entry name" value="NB-ARC DOMAIN-CONTAINING PROTEIN-RELATED"/>
    <property type="match status" value="1"/>
</dbReference>
<feature type="non-terminal residue" evidence="3">
    <location>
        <position position="215"/>
    </location>
</feature>
<dbReference type="OrthoDB" id="994872at2759"/>
<dbReference type="InterPro" id="IPR032675">
    <property type="entry name" value="LRR_dom_sf"/>
</dbReference>
<name>A0A7J9BDL1_GOSGO</name>
<accession>A0A7J9BDL1</accession>
<dbReference type="EMBL" id="JABEZY010000002">
    <property type="protein sequence ID" value="MBA0734403.1"/>
    <property type="molecule type" value="Genomic_DNA"/>
</dbReference>
<evidence type="ECO:0000313" key="3">
    <source>
        <dbReference type="EMBL" id="MBA0734403.1"/>
    </source>
</evidence>
<comment type="caution">
    <text evidence="3">The sequence shown here is derived from an EMBL/GenBank/DDBJ whole genome shotgun (WGS) entry which is preliminary data.</text>
</comment>
<dbReference type="Gene3D" id="3.80.10.10">
    <property type="entry name" value="Ribonuclease Inhibitor"/>
    <property type="match status" value="1"/>
</dbReference>
<reference evidence="3" key="2">
    <citation type="submission" date="2020-04" db="EMBL/GenBank/DDBJ databases">
        <authorList>
            <person name="Grover C.E."/>
            <person name="Arick M.A. II"/>
            <person name="Thrash A."/>
            <person name="Conover J.L."/>
            <person name="Sanders W.S."/>
            <person name="Peterson D.G."/>
            <person name="Scheffler J.A."/>
            <person name="Scheffler B.E."/>
            <person name="Wendel J.F."/>
        </authorList>
    </citation>
    <scope>NUCLEOTIDE SEQUENCE</scope>
    <source>
        <strain evidence="3">5</strain>
        <tissue evidence="3">Leaf</tissue>
    </source>
</reference>
<keyword evidence="5" id="KW-1185">Reference proteome</keyword>
<reference evidence="3 5" key="1">
    <citation type="journal article" date="2019" name="Genome Biol. Evol.">
        <title>Insights into the evolution of the New World diploid cottons (Gossypium, subgenus Houzingenia) based on genome sequencing.</title>
        <authorList>
            <person name="Grover C.E."/>
            <person name="Arick M.A. 2nd"/>
            <person name="Thrash A."/>
            <person name="Conover J.L."/>
            <person name="Sanders W.S."/>
            <person name="Peterson D.G."/>
            <person name="Frelichowski J.E."/>
            <person name="Scheffler J.A."/>
            <person name="Scheffler B.E."/>
            <person name="Wendel J.F."/>
        </authorList>
    </citation>
    <scope>NUCLEOTIDE SEQUENCE [LARGE SCALE GENOMIC DNA]</scope>
    <source>
        <strain evidence="3">5</strain>
        <tissue evidence="3">Leaf</tissue>
    </source>
</reference>
<dbReference type="PANTHER" id="PTHR33463:SF203">
    <property type="entry name" value="AAA+ ATPASE DOMAIN-CONTAINING PROTEIN"/>
    <property type="match status" value="1"/>
</dbReference>
<dbReference type="Pfam" id="PF23247">
    <property type="entry name" value="LRR_RPS2"/>
    <property type="match status" value="2"/>
</dbReference>